<dbReference type="Gene3D" id="1.25.40.10">
    <property type="entry name" value="Tetratricopeptide repeat domain"/>
    <property type="match status" value="1"/>
</dbReference>
<dbReference type="AlphaFoldDB" id="A0A072PPG6"/>
<feature type="non-terminal residue" evidence="1">
    <location>
        <position position="519"/>
    </location>
</feature>
<accession>A0A072PPG6</accession>
<reference evidence="1 2" key="1">
    <citation type="submission" date="2013-03" db="EMBL/GenBank/DDBJ databases">
        <title>The Genome Sequence of Exophiala aquamarina CBS 119918.</title>
        <authorList>
            <consortium name="The Broad Institute Genomics Platform"/>
            <person name="Cuomo C."/>
            <person name="de Hoog S."/>
            <person name="Gorbushina A."/>
            <person name="Walker B."/>
            <person name="Young S.K."/>
            <person name="Zeng Q."/>
            <person name="Gargeya S."/>
            <person name="Fitzgerald M."/>
            <person name="Haas B."/>
            <person name="Abouelleil A."/>
            <person name="Allen A.W."/>
            <person name="Alvarado L."/>
            <person name="Arachchi H.M."/>
            <person name="Berlin A.M."/>
            <person name="Chapman S.B."/>
            <person name="Gainer-Dewar J."/>
            <person name="Goldberg J."/>
            <person name="Griggs A."/>
            <person name="Gujja S."/>
            <person name="Hansen M."/>
            <person name="Howarth C."/>
            <person name="Imamovic A."/>
            <person name="Ireland A."/>
            <person name="Larimer J."/>
            <person name="McCowan C."/>
            <person name="Murphy C."/>
            <person name="Pearson M."/>
            <person name="Poon T.W."/>
            <person name="Priest M."/>
            <person name="Roberts A."/>
            <person name="Saif S."/>
            <person name="Shea T."/>
            <person name="Sisk P."/>
            <person name="Sykes S."/>
            <person name="Wortman J."/>
            <person name="Nusbaum C."/>
            <person name="Birren B."/>
        </authorList>
    </citation>
    <scope>NUCLEOTIDE SEQUENCE [LARGE SCALE GENOMIC DNA]</scope>
    <source>
        <strain evidence="1 2">CBS 119918</strain>
    </source>
</reference>
<evidence type="ECO:0000313" key="2">
    <source>
        <dbReference type="Proteomes" id="UP000027920"/>
    </source>
</evidence>
<evidence type="ECO:0000313" key="1">
    <source>
        <dbReference type="EMBL" id="KEF61228.1"/>
    </source>
</evidence>
<dbReference type="Pfam" id="PF13812">
    <property type="entry name" value="PPR_3"/>
    <property type="match status" value="1"/>
</dbReference>
<dbReference type="PANTHER" id="PTHR46862:SF3">
    <property type="entry name" value="OS07G0661900 PROTEIN"/>
    <property type="match status" value="1"/>
</dbReference>
<comment type="caution">
    <text evidence="1">The sequence shown here is derived from an EMBL/GenBank/DDBJ whole genome shotgun (WGS) entry which is preliminary data.</text>
</comment>
<evidence type="ECO:0008006" key="3">
    <source>
        <dbReference type="Google" id="ProtNLM"/>
    </source>
</evidence>
<dbReference type="GeneID" id="25277734"/>
<gene>
    <name evidence="1" type="ORF">A1O9_02793</name>
</gene>
<dbReference type="VEuPathDB" id="FungiDB:A1O9_02793"/>
<organism evidence="1 2">
    <name type="scientific">Exophiala aquamarina CBS 119918</name>
    <dbReference type="NCBI Taxonomy" id="1182545"/>
    <lineage>
        <taxon>Eukaryota</taxon>
        <taxon>Fungi</taxon>
        <taxon>Dikarya</taxon>
        <taxon>Ascomycota</taxon>
        <taxon>Pezizomycotina</taxon>
        <taxon>Eurotiomycetes</taxon>
        <taxon>Chaetothyriomycetidae</taxon>
        <taxon>Chaetothyriales</taxon>
        <taxon>Herpotrichiellaceae</taxon>
        <taxon>Exophiala</taxon>
    </lineage>
</organism>
<dbReference type="HOGENOM" id="CLU_018147_1_0_1"/>
<dbReference type="STRING" id="1182545.A0A072PPG6"/>
<dbReference type="OrthoDB" id="185373at2759"/>
<dbReference type="InterPro" id="IPR011990">
    <property type="entry name" value="TPR-like_helical_dom_sf"/>
</dbReference>
<dbReference type="InterPro" id="IPR002885">
    <property type="entry name" value="PPR_rpt"/>
</dbReference>
<name>A0A072PPG6_9EURO</name>
<dbReference type="EMBL" id="AMGV01000002">
    <property type="protein sequence ID" value="KEF61228.1"/>
    <property type="molecule type" value="Genomic_DNA"/>
</dbReference>
<sequence>WHVLYWKLAFPEDGDFARAQKEMFYYTCEATKLLVLSQKYRGIPQDCKMKHMAPFLIGALAQSAKSALRLMTLMEGVPEFSFSIKCDCLLYLGRVHRSEIETEPDLQEIYDGEIDKVAGFTGWPNPMPKSALLAMLNHSSCQRRQEIIESVLAAYDPVPPELLLLMVDYYTKQEMPHDAIAILSRLSPDDLKLLRQDVDHRYYALINIDNVERSDSGLNFKLLPSLLEKGLPLTDDMHCAVIARAVKLGLPDVAWEVFRFMEANQMDVNANGHLALLRDSFQRGDLDGLNLIMSKIHQRKDLVSNPFLVSYAMNIVRYVCYFERQLPVTESLAHVLAVYDRAYDRAPLVKLALADPLPPSETNATLPQPDGRQLSFALWTYVLIQRSDHHVSHFWHHFTQLVARGEPDMCDVARHDVLYNGLIVYWGRKKATLLNAVEVLEDMERLGLCTPTELTWIMVITAFMRHGQEASAEQIRQMMMTKGVKTNPNNWNFLMKEYSDSNLIAHAKHDLGKKRTAHG</sequence>
<feature type="non-terminal residue" evidence="1">
    <location>
        <position position="1"/>
    </location>
</feature>
<keyword evidence="2" id="KW-1185">Reference proteome</keyword>
<dbReference type="PANTHER" id="PTHR46862">
    <property type="entry name" value="OS07G0661900 PROTEIN"/>
    <property type="match status" value="1"/>
</dbReference>
<dbReference type="Proteomes" id="UP000027920">
    <property type="component" value="Unassembled WGS sequence"/>
</dbReference>
<protein>
    <recommendedName>
        <fullName evidence="3">Pentacotripeptide-repeat region of PRORP domain-containing protein</fullName>
    </recommendedName>
</protein>
<dbReference type="RefSeq" id="XP_013263818.1">
    <property type="nucleotide sequence ID" value="XM_013408364.1"/>
</dbReference>
<proteinExistence type="predicted"/>